<dbReference type="CDD" id="cd00037">
    <property type="entry name" value="CLECT"/>
    <property type="match status" value="2"/>
</dbReference>
<evidence type="ECO:0000259" key="10">
    <source>
        <dbReference type="PROSITE" id="PS50221"/>
    </source>
</evidence>
<dbReference type="Proteomes" id="UP000005408">
    <property type="component" value="Unassembled WGS sequence"/>
</dbReference>
<dbReference type="SMART" id="SM00303">
    <property type="entry name" value="GPS"/>
    <property type="match status" value="1"/>
</dbReference>
<name>A0A8W8IHG1_MAGGI</name>
<keyword evidence="4 8" id="KW-1133">Transmembrane helix</keyword>
<dbReference type="AlphaFoldDB" id="A0A8W8IHG1"/>
<dbReference type="PRINTS" id="PR00249">
    <property type="entry name" value="GPCRSECRETIN"/>
</dbReference>
<dbReference type="Pfam" id="PF00057">
    <property type="entry name" value="Ldl_recept_a"/>
    <property type="match status" value="1"/>
</dbReference>
<dbReference type="InterPro" id="IPR001304">
    <property type="entry name" value="C-type_lectin-like"/>
</dbReference>
<proteinExistence type="predicted"/>
<accession>A0A8W8IHG1</accession>
<evidence type="ECO:0000256" key="4">
    <source>
        <dbReference type="ARBA" id="ARBA00022989"/>
    </source>
</evidence>
<dbReference type="PANTHER" id="PTHR12011">
    <property type="entry name" value="ADHESION G-PROTEIN COUPLED RECEPTOR"/>
    <property type="match status" value="1"/>
</dbReference>
<dbReference type="Gene3D" id="1.20.1070.10">
    <property type="entry name" value="Rhodopsin 7-helix transmembrane proteins"/>
    <property type="match status" value="1"/>
</dbReference>
<keyword evidence="13" id="KW-1185">Reference proteome</keyword>
<feature type="domain" description="GAIN-B" evidence="10">
    <location>
        <begin position="470"/>
        <end position="622"/>
    </location>
</feature>
<dbReference type="PROSITE" id="PS50068">
    <property type="entry name" value="LDLRA_2"/>
    <property type="match status" value="1"/>
</dbReference>
<dbReference type="PROSITE" id="PS00650">
    <property type="entry name" value="G_PROTEIN_RECEP_F2_2"/>
    <property type="match status" value="1"/>
</dbReference>
<dbReference type="FunFam" id="1.20.1070.10:FF:000073">
    <property type="entry name" value="Adhesion G-protein coupled receptor D1"/>
    <property type="match status" value="1"/>
</dbReference>
<dbReference type="InterPro" id="IPR000832">
    <property type="entry name" value="GPCR_2_secretin-like"/>
</dbReference>
<feature type="transmembrane region" description="Helical" evidence="8">
    <location>
        <begin position="665"/>
        <end position="684"/>
    </location>
</feature>
<dbReference type="InterPro" id="IPR023415">
    <property type="entry name" value="LDLR_class-A_CS"/>
</dbReference>
<dbReference type="SMART" id="SM00192">
    <property type="entry name" value="LDLa"/>
    <property type="match status" value="1"/>
</dbReference>
<dbReference type="InterPro" id="IPR017981">
    <property type="entry name" value="GPCR_2-like_7TM"/>
</dbReference>
<keyword evidence="6 7" id="KW-1015">Disulfide bond</keyword>
<protein>
    <recommendedName>
        <fullName evidence="14">Latrophilin-3</fullName>
    </recommendedName>
</protein>
<dbReference type="PROSITE" id="PS50221">
    <property type="entry name" value="GAIN_B"/>
    <property type="match status" value="1"/>
</dbReference>
<dbReference type="PANTHER" id="PTHR12011:SF347">
    <property type="entry name" value="FI21270P1-RELATED"/>
    <property type="match status" value="1"/>
</dbReference>
<evidence type="ECO:0000259" key="11">
    <source>
        <dbReference type="PROSITE" id="PS50261"/>
    </source>
</evidence>
<dbReference type="InterPro" id="IPR036055">
    <property type="entry name" value="LDL_receptor-like_sf"/>
</dbReference>
<feature type="transmembrane region" description="Helical" evidence="8">
    <location>
        <begin position="818"/>
        <end position="837"/>
    </location>
</feature>
<feature type="domain" description="G-protein coupled receptors family 2 profile 2" evidence="11">
    <location>
        <begin position="631"/>
        <end position="867"/>
    </location>
</feature>
<dbReference type="CDD" id="cd00112">
    <property type="entry name" value="LDLa"/>
    <property type="match status" value="1"/>
</dbReference>
<evidence type="ECO:0000256" key="7">
    <source>
        <dbReference type="PROSITE-ProRule" id="PRU00124"/>
    </source>
</evidence>
<dbReference type="SUPFAM" id="SSF56436">
    <property type="entry name" value="C-type lectin-like"/>
    <property type="match status" value="2"/>
</dbReference>
<dbReference type="Gene3D" id="3.10.100.10">
    <property type="entry name" value="Mannose-Binding Protein A, subunit A"/>
    <property type="match status" value="2"/>
</dbReference>
<dbReference type="InterPro" id="IPR046338">
    <property type="entry name" value="GAIN_dom_sf"/>
</dbReference>
<dbReference type="InterPro" id="IPR016186">
    <property type="entry name" value="C-type_lectin-like/link_sf"/>
</dbReference>
<evidence type="ECO:0000313" key="12">
    <source>
        <dbReference type="EnsemblMetazoa" id="G14081.1:cds"/>
    </source>
</evidence>
<comment type="subcellular location">
    <subcellularLocation>
        <location evidence="1">Membrane</location>
        <topology evidence="1">Multi-pass membrane protein</topology>
    </subcellularLocation>
</comment>
<feature type="transmembrane region" description="Helical" evidence="8">
    <location>
        <begin position="774"/>
        <end position="797"/>
    </location>
</feature>
<organism evidence="12 13">
    <name type="scientific">Magallana gigas</name>
    <name type="common">Pacific oyster</name>
    <name type="synonym">Crassostrea gigas</name>
    <dbReference type="NCBI Taxonomy" id="29159"/>
    <lineage>
        <taxon>Eukaryota</taxon>
        <taxon>Metazoa</taxon>
        <taxon>Spiralia</taxon>
        <taxon>Lophotrochozoa</taxon>
        <taxon>Mollusca</taxon>
        <taxon>Bivalvia</taxon>
        <taxon>Autobranchia</taxon>
        <taxon>Pteriomorphia</taxon>
        <taxon>Ostreida</taxon>
        <taxon>Ostreoidea</taxon>
        <taxon>Ostreidae</taxon>
        <taxon>Magallana</taxon>
    </lineage>
</organism>
<dbReference type="SUPFAM" id="SSF81321">
    <property type="entry name" value="Family A G protein-coupled receptor-like"/>
    <property type="match status" value="1"/>
</dbReference>
<evidence type="ECO:0000256" key="8">
    <source>
        <dbReference type="SAM" id="Phobius"/>
    </source>
</evidence>
<dbReference type="SMART" id="SM00034">
    <property type="entry name" value="CLECT"/>
    <property type="match status" value="2"/>
</dbReference>
<evidence type="ECO:0000313" key="13">
    <source>
        <dbReference type="Proteomes" id="UP000005408"/>
    </source>
</evidence>
<evidence type="ECO:0000256" key="2">
    <source>
        <dbReference type="ARBA" id="ARBA00022692"/>
    </source>
</evidence>
<reference evidence="12" key="1">
    <citation type="submission" date="2022-08" db="UniProtKB">
        <authorList>
            <consortium name="EnsemblMetazoa"/>
        </authorList>
    </citation>
    <scope>IDENTIFICATION</scope>
    <source>
        <strain evidence="12">05x7-T-G4-1.051#20</strain>
    </source>
</reference>
<feature type="domain" description="C-type lectin" evidence="9">
    <location>
        <begin position="30"/>
        <end position="148"/>
    </location>
</feature>
<dbReference type="InterPro" id="IPR002172">
    <property type="entry name" value="LDrepeatLR_classA_rpt"/>
</dbReference>
<dbReference type="PROSITE" id="PS50261">
    <property type="entry name" value="G_PROTEIN_RECEP_F2_4"/>
    <property type="match status" value="1"/>
</dbReference>
<dbReference type="Gene3D" id="2.40.128.620">
    <property type="match status" value="1"/>
</dbReference>
<sequence>MVIYDLLIFMEIYYITADAKRACFQGWNFYKDRCFKAFREARPWEESRDQCRLFPHGDLASFTSADDQHAVQSEVIRDTSESYWIGLHSNGSSWIWTTGEDITAFSSFPDGAQQQIGSGNNTYHLCVELRNNLWTGISCDVGCFYICQSTTINCQHDLGWMTTVSKHCIKAMTSLSGWYEGRDICRSHGADLARFHTKTELDYLQQNSSVSKNLYWVDLGLSGSNCRGLNVTQNHVVPFLASCNVQHVLMCEISSCASREGEYGCNSLFCISRTLLCDGHPDCPNGSDETPSLCDKYTTSAYAPETVTQEAIFDFTSSFGNSTCLAPMDETKHAILQGDTVINLQICIGSSDLSNTSCQRVVVGVARKQCYRDIAGLLDGRLGIVEEVVGALHPQERVKGYLDIYDTLLSIEAGSDHFVNVNHIMNISTVLENEERYLSSRRFYDDVYVEERENIVLRIERNVWKTESNSSLVGDYSMQFLNDHMGKPRVDGHFHIPSLPQANVTIVMLLIDRHMKGHRTTGNTSDGVIRISPVLSLSAFKGEVSLSLEHSFTLRHYPSVVETINGNDGTKERGIECGYLDQQTRLWAYDGCFVLHTSPLNTTCFCNHTTNFAILMQVKEFEISSSHSMALNIVTYIGCTVSLITQLLAISVFSCLPSLNSERTCVHRNLCFAITAAQLLFLTGIKAVQIKFICSVVALLLHYFYSAVFVWMLVEGLLLYSKVVQVFGSEKSRIAYYYAFGWGVPLIIVVISATSNWSGYGTENSCWLSMANGAVWAFVGPAVSVIIVNMVILWLVVRIVINLERCDEYRQIRSGVKSAIFLLPLLGLTWIFGLLAVNKDTVIFQYIFAFLNSLQGFFIFLFHCVCNSEVRQAVKRMRERRVLSKQEFFNASETQNQSGGACSLKNDQMLGKPNGDDLRKVYPPLHMTSSTCISSNGNALLDNLKLEDVTRENDLVFI</sequence>
<evidence type="ECO:0008006" key="14">
    <source>
        <dbReference type="Google" id="ProtNLM"/>
    </source>
</evidence>
<dbReference type="Pfam" id="PF00002">
    <property type="entry name" value="7tm_2"/>
    <property type="match status" value="1"/>
</dbReference>
<feature type="disulfide bond" evidence="7">
    <location>
        <begin position="265"/>
        <end position="283"/>
    </location>
</feature>
<dbReference type="Pfam" id="PF01825">
    <property type="entry name" value="GPS"/>
    <property type="match status" value="1"/>
</dbReference>
<dbReference type="GO" id="GO:0007166">
    <property type="term" value="P:cell surface receptor signaling pathway"/>
    <property type="evidence" value="ECO:0007669"/>
    <property type="project" value="InterPro"/>
</dbReference>
<dbReference type="InterPro" id="IPR017983">
    <property type="entry name" value="GPCR_2_secretin-like_CS"/>
</dbReference>
<feature type="transmembrane region" description="Helical" evidence="8">
    <location>
        <begin position="843"/>
        <end position="866"/>
    </location>
</feature>
<dbReference type="GO" id="GO:0005886">
    <property type="term" value="C:plasma membrane"/>
    <property type="evidence" value="ECO:0007669"/>
    <property type="project" value="TreeGrafter"/>
</dbReference>
<dbReference type="GO" id="GO:0004930">
    <property type="term" value="F:G protein-coupled receptor activity"/>
    <property type="evidence" value="ECO:0007669"/>
    <property type="project" value="InterPro"/>
</dbReference>
<dbReference type="InterPro" id="IPR000203">
    <property type="entry name" value="GPS"/>
</dbReference>
<dbReference type="PROSITE" id="PS50041">
    <property type="entry name" value="C_TYPE_LECTIN_2"/>
    <property type="match status" value="1"/>
</dbReference>
<dbReference type="InterPro" id="IPR016187">
    <property type="entry name" value="CTDL_fold"/>
</dbReference>
<comment type="caution">
    <text evidence="7">Lacks conserved residue(s) required for the propagation of feature annotation.</text>
</comment>
<dbReference type="SUPFAM" id="SSF57424">
    <property type="entry name" value="LDL receptor-like module"/>
    <property type="match status" value="1"/>
</dbReference>
<evidence type="ECO:0000256" key="1">
    <source>
        <dbReference type="ARBA" id="ARBA00004141"/>
    </source>
</evidence>
<dbReference type="Gene3D" id="2.60.220.50">
    <property type="match status" value="1"/>
</dbReference>
<dbReference type="InterPro" id="IPR057244">
    <property type="entry name" value="GAIN_B"/>
</dbReference>
<keyword evidence="3" id="KW-0732">Signal</keyword>
<dbReference type="PROSITE" id="PS01209">
    <property type="entry name" value="LDLRA_1"/>
    <property type="match status" value="1"/>
</dbReference>
<keyword evidence="5 8" id="KW-0472">Membrane</keyword>
<keyword evidence="2 8" id="KW-0812">Transmembrane</keyword>
<feature type="transmembrane region" description="Helical" evidence="8">
    <location>
        <begin position="735"/>
        <end position="754"/>
    </location>
</feature>
<feature type="transmembrane region" description="Helical" evidence="8">
    <location>
        <begin position="690"/>
        <end position="714"/>
    </location>
</feature>
<evidence type="ECO:0000256" key="6">
    <source>
        <dbReference type="ARBA" id="ARBA00023157"/>
    </source>
</evidence>
<evidence type="ECO:0000259" key="9">
    <source>
        <dbReference type="PROSITE" id="PS50041"/>
    </source>
</evidence>
<evidence type="ECO:0000256" key="3">
    <source>
        <dbReference type="ARBA" id="ARBA00022729"/>
    </source>
</evidence>
<dbReference type="Pfam" id="PF00059">
    <property type="entry name" value="Lectin_C"/>
    <property type="match status" value="1"/>
</dbReference>
<feature type="transmembrane region" description="Helical" evidence="8">
    <location>
        <begin position="633"/>
        <end position="653"/>
    </location>
</feature>
<evidence type="ECO:0000256" key="5">
    <source>
        <dbReference type="ARBA" id="ARBA00023136"/>
    </source>
</evidence>
<dbReference type="EnsemblMetazoa" id="G14081.1">
    <property type="protein sequence ID" value="G14081.1:cds"/>
    <property type="gene ID" value="G14081"/>
</dbReference>